<keyword evidence="2" id="KW-0378">Hydrolase</keyword>
<comment type="caution">
    <text evidence="6">The sequence shown here is derived from an EMBL/GenBank/DDBJ whole genome shotgun (WGS) entry which is preliminary data.</text>
</comment>
<accession>A0AAD5U2V6</accession>
<name>A0AAD5U2V6_9FUNG</name>
<evidence type="ECO:0000256" key="1">
    <source>
        <dbReference type="ARBA" id="ARBA00022729"/>
    </source>
</evidence>
<dbReference type="PANTHER" id="PTHR10161">
    <property type="entry name" value="TARTRATE-RESISTANT ACID PHOSPHATASE TYPE 5"/>
    <property type="match status" value="1"/>
</dbReference>
<proteinExistence type="predicted"/>
<evidence type="ECO:0000313" key="7">
    <source>
        <dbReference type="Proteomes" id="UP001211065"/>
    </source>
</evidence>
<dbReference type="Pfam" id="PF00168">
    <property type="entry name" value="C2"/>
    <property type="match status" value="1"/>
</dbReference>
<dbReference type="PANTHER" id="PTHR10161:SF14">
    <property type="entry name" value="TARTRATE-RESISTANT ACID PHOSPHATASE TYPE 5"/>
    <property type="match status" value="1"/>
</dbReference>
<dbReference type="SUPFAM" id="SSF56300">
    <property type="entry name" value="Metallo-dependent phosphatases"/>
    <property type="match status" value="1"/>
</dbReference>
<sequence>MIRSSLRLPNNKDNGKEDVLLELEKMDNNFHVINDPNMVPLLVEKIMSSPQYQNLLKVELDEAKKTVSDYKLDDSTDIKPNKIEPESCEGSLTSGSFKVAPGLYSTFSNNSNNPNSDSPFSLTLSPGFEDIKLIAANVHSRNTVEVRLSAIQKFNSFSSADLLCSELWPQTRGILDTTLSDLDSRIVTISLRILSRIFRSAPPNMAGEVYLSIATSLANSFENGQISRSITVLNVDEVKSGTLLKKFRILNQFQLEMPSFWCRFNEQLHREVMNTSFRLLKSSETRYPGSITAFQCLAVIDPKALWFKKWMLSNFGRYNSLSSIVKVDLITELVYNFISFCSILDLKGDDCIKLSSKKNDQTSASKQKDSRATDEVLVLDVELIEENEFSSKKISQFDLEYLQFLHSIVMLSKLAQFGGGRNLFPIKISKKLFISWNQNNRKFNFNLLEATSDPDYYELSLNGFMKLLIKLLCFSPKSVTNGSIPTQSIFCQSEVETPLNLSRYICKLLKDIASADLKCRKNLYLNDLMSELILPLKLILSGKDLDDEVVLLNIAETLSHIVAKDSGRKFILRGTDFENEKRIFFEAHTKPIELTSMDLEESYNNESNLLRIVATFVKKNLEERHYEKKEGSLEEKVFKPIPLNILGSFIYFLRQIYCTCEGLLRLEGYNLHNALVGSNKKNSQGVTLNSSKNLSEWDIIVLDNLLNFCGTPKGILLLQKSGSMKPCVDYMFFRYEKKLQVSKCEKFGYGVLVSQVSSTSPGMIALYETHLIRSFLEDLWVVLEGDENQGDPNMENLTPGKIINNIFKVFSNFQGLNRVVERDFENLKKIEGFFQDAEIKDLKKKSKEDFLIKKMDKKPDYRNTLSYIILKVVMFDNRLKDDNFTALDDSHGVLKAHPTEKSSTSNFEFHLLGDWGSNYINQIQVAKSMKYFSDGNEGGNPQMVLALGDNFYEFGVQDVNDSKFQKYWRDVYKGSILDIPWYIVQGNHDWRGNPDAQLKFAETQDNWIYPDFFYDIEVNDLGDNLGSAGFIFIETGLLYYGSGSEGYGSGSSYENYKKKGWTEPKYYLQQLHLIEEKLIKFNSTKDYIFVAGHHPALILDFLPNKLSSFENNEIDDLLDLKKDMRIAEQINEELDNFLNLLMKDYVLSWFDKINYSKSKTFQNSTQLLLKSSMVNLGILLNKVEITTITMRIFEKFIIHLREYREFESLSLPFDRYVVLNPDNFFSRISTLEQSYAYLKPIGEKIILKVLKKKNLKSNVILTSFLSEIFGTSVLSSLVETMADPDFINTSIVEYQKELVKTGDSLPVDQLELDFQQQETAFITSKVSRQPRQFYVKIVEARRIPIQGLSSQIYCQVLCGKQTKKSKKVNVDVNPIWCEDFTFDWKDNSSSGIDGVVIDIYDSNFIRDELLGSVYVSKSDLESNKFVKKWFSIDFGESKIVIEGDSYAELSLEIMFIETGDDEELESDNEATIQTPSWLKNLSKVGGMFSTAASTSTSPESSPNRNEKIFRQQPKFSTKYPPPTNLQLLQAILHDTETLSEFAQYLNDLGLYHFLQFYVTVDSFSKQQKDKLDLNLKNIYLDLQSIHKNFILNQDITKTLFLKSCPAAIEKFEHLLNSIDIVLDTPEKKISDLQPELQSDFQCIFNDLKNGLSGGFAVAMEKIDVKSLSKKLSAESLTVNLSKIPSKSSLKSNSSLNVPAGPEYSNLKSSVSNSIPTVIETENEGALSLDQSSLNDNTYDQADEEKSNEALEFEKEVHTHDKFPDQETSLQDGRKNFVSDPTLNNTEGDLIFKTTIPRRNSESLSVKSQNSVSFSPRGNDSLDSVVHPFESSQNPSSGLHLFGSIVQIMDITEDPPSTPQAKRGSWSNAKVTSPALTFVLMVSMKGGSG</sequence>
<feature type="compositionally biased region" description="Low complexity" evidence="3">
    <location>
        <begin position="1686"/>
        <end position="1696"/>
    </location>
</feature>
<dbReference type="InterPro" id="IPR003114">
    <property type="entry name" value="Phox_assoc"/>
</dbReference>
<dbReference type="SMART" id="SM00239">
    <property type="entry name" value="C2"/>
    <property type="match status" value="1"/>
</dbReference>
<dbReference type="InterPro" id="IPR036305">
    <property type="entry name" value="RGS_sf"/>
</dbReference>
<dbReference type="Pfam" id="PF14961">
    <property type="entry name" value="BROMI"/>
    <property type="match status" value="2"/>
</dbReference>
<dbReference type="PROSITE" id="PS50004">
    <property type="entry name" value="C2"/>
    <property type="match status" value="1"/>
</dbReference>
<keyword evidence="7" id="KW-1185">Reference proteome</keyword>
<dbReference type="Gene3D" id="3.60.21.10">
    <property type="match status" value="1"/>
</dbReference>
<feature type="non-terminal residue" evidence="6">
    <location>
        <position position="1888"/>
    </location>
</feature>
<dbReference type="InterPro" id="IPR004843">
    <property type="entry name" value="Calcineurin-like_PHP"/>
</dbReference>
<dbReference type="InterPro" id="IPR035892">
    <property type="entry name" value="C2_domain_sf"/>
</dbReference>
<evidence type="ECO:0008006" key="8">
    <source>
        <dbReference type="Google" id="ProtNLM"/>
    </source>
</evidence>
<dbReference type="SUPFAM" id="SSF48097">
    <property type="entry name" value="Regulator of G-protein signaling, RGS"/>
    <property type="match status" value="1"/>
</dbReference>
<dbReference type="Gene3D" id="2.60.40.150">
    <property type="entry name" value="C2 domain"/>
    <property type="match status" value="1"/>
</dbReference>
<feature type="domain" description="C2" evidence="4">
    <location>
        <begin position="1316"/>
        <end position="1430"/>
    </location>
</feature>
<dbReference type="SMART" id="SM00313">
    <property type="entry name" value="PXA"/>
    <property type="match status" value="1"/>
</dbReference>
<gene>
    <name evidence="6" type="ORF">HK099_004572</name>
</gene>
<feature type="domain" description="PXA" evidence="5">
    <location>
        <begin position="1127"/>
        <end position="1299"/>
    </location>
</feature>
<evidence type="ECO:0000256" key="2">
    <source>
        <dbReference type="ARBA" id="ARBA00022801"/>
    </source>
</evidence>
<dbReference type="InterPro" id="IPR000008">
    <property type="entry name" value="C2_dom"/>
</dbReference>
<dbReference type="Pfam" id="PF00149">
    <property type="entry name" value="Metallophos"/>
    <property type="match status" value="1"/>
</dbReference>
<dbReference type="EMBL" id="JADGJW010000327">
    <property type="protein sequence ID" value="KAJ3219800.1"/>
    <property type="molecule type" value="Genomic_DNA"/>
</dbReference>
<dbReference type="PROSITE" id="PS51207">
    <property type="entry name" value="PXA"/>
    <property type="match status" value="1"/>
</dbReference>
<dbReference type="SUPFAM" id="SSF49562">
    <property type="entry name" value="C2 domain (Calcium/lipid-binding domain, CaLB)"/>
    <property type="match status" value="1"/>
</dbReference>
<dbReference type="InterPro" id="IPR032735">
    <property type="entry name" value="BROMI_M"/>
</dbReference>
<dbReference type="CDD" id="cd00030">
    <property type="entry name" value="C2"/>
    <property type="match status" value="1"/>
</dbReference>
<dbReference type="Proteomes" id="UP001211065">
    <property type="component" value="Unassembled WGS sequence"/>
</dbReference>
<evidence type="ECO:0000313" key="6">
    <source>
        <dbReference type="EMBL" id="KAJ3219800.1"/>
    </source>
</evidence>
<feature type="compositionally biased region" description="Polar residues" evidence="3">
    <location>
        <begin position="1728"/>
        <end position="1739"/>
    </location>
</feature>
<feature type="compositionally biased region" description="Basic and acidic residues" evidence="3">
    <location>
        <begin position="1743"/>
        <end position="1764"/>
    </location>
</feature>
<keyword evidence="1" id="KW-0732">Signal</keyword>
<evidence type="ECO:0000259" key="5">
    <source>
        <dbReference type="PROSITE" id="PS51207"/>
    </source>
</evidence>
<reference evidence="6" key="1">
    <citation type="submission" date="2020-05" db="EMBL/GenBank/DDBJ databases">
        <title>Phylogenomic resolution of chytrid fungi.</title>
        <authorList>
            <person name="Stajich J.E."/>
            <person name="Amses K."/>
            <person name="Simmons R."/>
            <person name="Seto K."/>
            <person name="Myers J."/>
            <person name="Bonds A."/>
            <person name="Quandt C.A."/>
            <person name="Barry K."/>
            <person name="Liu P."/>
            <person name="Grigoriev I."/>
            <person name="Longcore J.E."/>
            <person name="James T.Y."/>
        </authorList>
    </citation>
    <scope>NUCLEOTIDE SEQUENCE</scope>
    <source>
        <strain evidence="6">JEL0476</strain>
    </source>
</reference>
<feature type="region of interest" description="Disordered" evidence="3">
    <location>
        <begin position="1686"/>
        <end position="1709"/>
    </location>
</feature>
<dbReference type="InterPro" id="IPR029052">
    <property type="entry name" value="Metallo-depent_PP-like"/>
</dbReference>
<feature type="region of interest" description="Disordered" evidence="3">
    <location>
        <begin position="1725"/>
        <end position="1781"/>
    </location>
</feature>
<dbReference type="GO" id="GO:0016787">
    <property type="term" value="F:hydrolase activity"/>
    <property type="evidence" value="ECO:0007669"/>
    <property type="project" value="UniProtKB-KW"/>
</dbReference>
<organism evidence="6 7">
    <name type="scientific">Clydaea vesicula</name>
    <dbReference type="NCBI Taxonomy" id="447962"/>
    <lineage>
        <taxon>Eukaryota</taxon>
        <taxon>Fungi</taxon>
        <taxon>Fungi incertae sedis</taxon>
        <taxon>Chytridiomycota</taxon>
        <taxon>Chytridiomycota incertae sedis</taxon>
        <taxon>Chytridiomycetes</taxon>
        <taxon>Lobulomycetales</taxon>
        <taxon>Lobulomycetaceae</taxon>
        <taxon>Clydaea</taxon>
    </lineage>
</organism>
<dbReference type="Pfam" id="PF02194">
    <property type="entry name" value="PXA"/>
    <property type="match status" value="1"/>
</dbReference>
<protein>
    <recommendedName>
        <fullName evidence="8">C2 domain-containing protein</fullName>
    </recommendedName>
</protein>
<evidence type="ECO:0000259" key="4">
    <source>
        <dbReference type="PROSITE" id="PS50004"/>
    </source>
</evidence>
<dbReference type="InterPro" id="IPR051558">
    <property type="entry name" value="Metallophosphoesterase_PAP"/>
</dbReference>
<evidence type="ECO:0000256" key="3">
    <source>
        <dbReference type="SAM" id="MobiDB-lite"/>
    </source>
</evidence>